<sequence length="222" mass="25684">MDNNAEIETQNVDELFLQVRTAHRLLAAYYQRLLPTVEQIASNNGTNFWFWYTCRFSKTARNPFSNWKWDMLPASIPSYVFKSIDSFESVKKGDLILEFIVINDSGIRDEPRRPEPDALNMQVNVNEAKSLLKINIYKAYRDQSGKFEAVWDQVAYPKVNDSYQCSLDDSFVTTAFEVPLSELLTEDGVNRINERITTSIRKAEEFQLASVEEENKARKMGL</sequence>
<dbReference type="Proteomes" id="UP001607151">
    <property type="component" value="Unassembled WGS sequence"/>
</dbReference>
<accession>A0ABW7J0J5</accession>
<reference evidence="1 2" key="1">
    <citation type="submission" date="2024-10" db="EMBL/GenBank/DDBJ databases">
        <authorList>
            <person name="Yibar A."/>
            <person name="Saticioglu I.B."/>
            <person name="Duman M."/>
            <person name="Ajmi N."/>
            <person name="Gurler F."/>
            <person name="Ay H."/>
            <person name="Onuk E."/>
            <person name="Guler S."/>
            <person name="Romalde J.L."/>
        </authorList>
    </citation>
    <scope>NUCLEOTIDE SEQUENCE [LARGE SCALE GENOMIC DNA]</scope>
    <source>
        <strain evidence="1 2">14-MA-B</strain>
    </source>
</reference>
<comment type="caution">
    <text evidence="1">The sequence shown here is derived from an EMBL/GenBank/DDBJ whole genome shotgun (WGS) entry which is preliminary data.</text>
</comment>
<organism evidence="1 2">
    <name type="scientific">Vibrio rumoiensis</name>
    <dbReference type="NCBI Taxonomy" id="76258"/>
    <lineage>
        <taxon>Bacteria</taxon>
        <taxon>Pseudomonadati</taxon>
        <taxon>Pseudomonadota</taxon>
        <taxon>Gammaproteobacteria</taxon>
        <taxon>Vibrionales</taxon>
        <taxon>Vibrionaceae</taxon>
        <taxon>Vibrio</taxon>
    </lineage>
</organism>
<protein>
    <submittedName>
        <fullName evidence="1">Uncharacterized protein</fullName>
    </submittedName>
</protein>
<gene>
    <name evidence="1" type="ORF">ACGRQ9_17785</name>
</gene>
<proteinExistence type="predicted"/>
<evidence type="ECO:0000313" key="1">
    <source>
        <dbReference type="EMBL" id="MFH0267299.1"/>
    </source>
</evidence>
<dbReference type="EMBL" id="JBIHSN010000004">
    <property type="protein sequence ID" value="MFH0267299.1"/>
    <property type="molecule type" value="Genomic_DNA"/>
</dbReference>
<name>A0ABW7J0J5_9VIBR</name>
<evidence type="ECO:0000313" key="2">
    <source>
        <dbReference type="Proteomes" id="UP001607151"/>
    </source>
</evidence>
<dbReference type="RefSeq" id="WP_394608832.1">
    <property type="nucleotide sequence ID" value="NZ_JBIHSN010000004.1"/>
</dbReference>
<keyword evidence="2" id="KW-1185">Reference proteome</keyword>